<comment type="caution">
    <text evidence="2">The sequence shown here is derived from an EMBL/GenBank/DDBJ whole genome shotgun (WGS) entry which is preliminary data.</text>
</comment>
<evidence type="ECO:0000313" key="2">
    <source>
        <dbReference type="EMBL" id="KSU79745.1"/>
    </source>
</evidence>
<protein>
    <submittedName>
        <fullName evidence="2">Uncharacterized protein</fullName>
    </submittedName>
</protein>
<keyword evidence="1" id="KW-1133">Transmembrane helix</keyword>
<name>A0A0V8IY23_9BACL</name>
<keyword evidence="1" id="KW-0472">Membrane</keyword>
<dbReference type="EMBL" id="LNQN01000008">
    <property type="protein sequence ID" value="KSU79745.1"/>
    <property type="molecule type" value="Genomic_DNA"/>
</dbReference>
<gene>
    <name evidence="2" type="ORF">AS030_21065</name>
</gene>
<evidence type="ECO:0000256" key="1">
    <source>
        <dbReference type="SAM" id="Phobius"/>
    </source>
</evidence>
<feature type="transmembrane region" description="Helical" evidence="1">
    <location>
        <begin position="12"/>
        <end position="34"/>
    </location>
</feature>
<proteinExistence type="predicted"/>
<organism evidence="2 3">
    <name type="scientific">Fictibacillus enclensis</name>
    <dbReference type="NCBI Taxonomy" id="1017270"/>
    <lineage>
        <taxon>Bacteria</taxon>
        <taxon>Bacillati</taxon>
        <taxon>Bacillota</taxon>
        <taxon>Bacilli</taxon>
        <taxon>Bacillales</taxon>
        <taxon>Fictibacillaceae</taxon>
        <taxon>Fictibacillus</taxon>
    </lineage>
</organism>
<sequence>MDSFKSISFQILNFIGLLILVLFFLGFSFGSFYFEHNDVFKFFTDHEHTQLMQDDDMLFQFIFVTYKGLTPFYSLQTVVLDQPLTYIPFIEYIVGIIFNTTYIGFLMSYLVSIILIREQEKAPESPQINSPYFKYKNYLIKKQDLIQNSAGETRQ</sequence>
<dbReference type="AlphaFoldDB" id="A0A0V8IY23"/>
<evidence type="ECO:0000313" key="3">
    <source>
        <dbReference type="Proteomes" id="UP000054099"/>
    </source>
</evidence>
<reference evidence="2 3" key="1">
    <citation type="journal article" date="2014" name="Antonie Van Leeuwenhoek">
        <title>Fictibacillus enclensis sp. nov., isolated from marine sediment.</title>
        <authorList>
            <person name="Dastager S.G."/>
            <person name="Mawlankar R."/>
            <person name="Srinivasan K."/>
            <person name="Tang S.K."/>
            <person name="Lee J.C."/>
            <person name="Ramana V.V."/>
            <person name="Shouche Y.S."/>
        </authorList>
    </citation>
    <scope>NUCLEOTIDE SEQUENCE [LARGE SCALE GENOMIC DNA]</scope>
    <source>
        <strain evidence="2 3">NIO-1003</strain>
    </source>
</reference>
<keyword evidence="1" id="KW-0812">Transmembrane</keyword>
<accession>A0A0V8IY23</accession>
<feature type="transmembrane region" description="Helical" evidence="1">
    <location>
        <begin position="92"/>
        <end position="116"/>
    </location>
</feature>
<dbReference type="RefSeq" id="WP_061975446.1">
    <property type="nucleotide sequence ID" value="NZ_FMAV01000006.1"/>
</dbReference>
<dbReference type="Proteomes" id="UP000054099">
    <property type="component" value="Unassembled WGS sequence"/>
</dbReference>
<keyword evidence="3" id="KW-1185">Reference proteome</keyword>